<keyword evidence="3" id="KW-1185">Reference proteome</keyword>
<dbReference type="GO" id="GO:0046872">
    <property type="term" value="F:metal ion binding"/>
    <property type="evidence" value="ECO:0007669"/>
    <property type="project" value="UniProtKB-KW"/>
</dbReference>
<dbReference type="InterPro" id="IPR005019">
    <property type="entry name" value="Adenine_glyco"/>
</dbReference>
<dbReference type="InterPro" id="IPR011257">
    <property type="entry name" value="DNA_glycosylase"/>
</dbReference>
<feature type="binding site" evidence="1">
    <location>
        <position position="162"/>
    </location>
    <ligand>
        <name>Zn(2+)</name>
        <dbReference type="ChEBI" id="CHEBI:29105"/>
    </ligand>
</feature>
<evidence type="ECO:0000256" key="1">
    <source>
        <dbReference type="PIRSR" id="PIRSR605019-1"/>
    </source>
</evidence>
<dbReference type="Pfam" id="PF03352">
    <property type="entry name" value="Adenine_glyco"/>
    <property type="match status" value="1"/>
</dbReference>
<evidence type="ECO:0000313" key="2">
    <source>
        <dbReference type="EMBL" id="KAE8127539.1"/>
    </source>
</evidence>
<dbReference type="PANTHER" id="PTHR30037:SF4">
    <property type="entry name" value="DNA-3-METHYLADENINE GLYCOSYLASE I"/>
    <property type="match status" value="1"/>
</dbReference>
<comment type="caution">
    <text evidence="2">The sequence shown here is derived from an EMBL/GenBank/DDBJ whole genome shotgun (WGS) entry which is preliminary data.</text>
</comment>
<dbReference type="InterPro" id="IPR052891">
    <property type="entry name" value="DNA-3mA_glycosylase"/>
</dbReference>
<organism evidence="2 3">
    <name type="scientific">Bifidobacterium tibiigranuli</name>
    <dbReference type="NCBI Taxonomy" id="2172043"/>
    <lineage>
        <taxon>Bacteria</taxon>
        <taxon>Bacillati</taxon>
        <taxon>Actinomycetota</taxon>
        <taxon>Actinomycetes</taxon>
        <taxon>Bifidobacteriales</taxon>
        <taxon>Bifidobacteriaceae</taxon>
        <taxon>Bifidobacterium</taxon>
    </lineage>
</organism>
<evidence type="ECO:0000313" key="3">
    <source>
        <dbReference type="Proteomes" id="UP000325415"/>
    </source>
</evidence>
<dbReference type="Gene3D" id="1.10.340.30">
    <property type="entry name" value="Hypothetical protein, domain 2"/>
    <property type="match status" value="1"/>
</dbReference>
<feature type="binding site" evidence="1">
    <location>
        <position position="5"/>
    </location>
    <ligand>
        <name>Zn(2+)</name>
        <dbReference type="ChEBI" id="CHEBI:29105"/>
    </ligand>
</feature>
<dbReference type="OrthoDB" id="9807664at2"/>
<dbReference type="EMBL" id="QDAG01000008">
    <property type="protein sequence ID" value="KAE8127539.1"/>
    <property type="molecule type" value="Genomic_DNA"/>
</dbReference>
<dbReference type="SUPFAM" id="SSF48150">
    <property type="entry name" value="DNA-glycosylase"/>
    <property type="match status" value="1"/>
</dbReference>
<protein>
    <submittedName>
        <fullName evidence="2">DNA-3-methyladenine glycosylase I</fullName>
    </submittedName>
</protein>
<sequence>MLAYHDEEWGKPCHDSRDLFERLCLEGLQAGLSWSTILNKRERLRTVFHEFEPERVAAMDDEVPALMADPGIIRNRRKIEAIIHNAQLVGTMDAVGESFDSYLWSFVDGKVRVNRPADASAIPPSDPTSTAMSKAMKTRGFKFVGPTIMYAFMQSVGMVNDHVQGCFLCPQNG</sequence>
<accession>A0A5N6S1K3</accession>
<feature type="binding site" evidence="1">
    <location>
        <position position="166"/>
    </location>
    <ligand>
        <name>Zn(2+)</name>
        <dbReference type="ChEBI" id="CHEBI:29105"/>
    </ligand>
</feature>
<dbReference type="AlphaFoldDB" id="A0A5N6S1K3"/>
<proteinExistence type="predicted"/>
<dbReference type="GO" id="GO:0006284">
    <property type="term" value="P:base-excision repair"/>
    <property type="evidence" value="ECO:0007669"/>
    <property type="project" value="InterPro"/>
</dbReference>
<keyword evidence="1" id="KW-0479">Metal-binding</keyword>
<dbReference type="PANTHER" id="PTHR30037">
    <property type="entry name" value="DNA-3-METHYLADENINE GLYCOSYLASE 1"/>
    <property type="match status" value="1"/>
</dbReference>
<reference evidence="2 3" key="1">
    <citation type="submission" date="2018-04" db="EMBL/GenBank/DDBJ databases">
        <authorList>
            <person name="Eckel V.P."/>
            <person name="Vogel R.F."/>
        </authorList>
    </citation>
    <scope>NUCLEOTIDE SEQUENCE [LARGE SCALE GENOMIC DNA]</scope>
    <source>
        <strain evidence="3">TMW 2.1764</strain>
    </source>
</reference>
<dbReference type="GO" id="GO:0008725">
    <property type="term" value="F:DNA-3-methyladenine glycosylase activity"/>
    <property type="evidence" value="ECO:0007669"/>
    <property type="project" value="InterPro"/>
</dbReference>
<keyword evidence="1" id="KW-0862">Zinc</keyword>
<dbReference type="Proteomes" id="UP000325415">
    <property type="component" value="Unassembled WGS sequence"/>
</dbReference>
<gene>
    <name evidence="2" type="ORF">DDE84_08300</name>
</gene>
<name>A0A5N6S1K3_9BIFI</name>